<dbReference type="GeneID" id="125312867"/>
<dbReference type="Proteomes" id="UP000827889">
    <property type="component" value="Chromosome 1"/>
</dbReference>
<feature type="compositionally biased region" description="Low complexity" evidence="1">
    <location>
        <begin position="10"/>
        <end position="19"/>
    </location>
</feature>
<name>A0ABM3GW31_9MYRT</name>
<evidence type="ECO:0000256" key="1">
    <source>
        <dbReference type="SAM" id="MobiDB-lite"/>
    </source>
</evidence>
<feature type="region of interest" description="Disordered" evidence="1">
    <location>
        <begin position="1"/>
        <end position="58"/>
    </location>
</feature>
<proteinExistence type="predicted"/>
<sequence length="151" mass="16965">MSVPDNEIFDSGGNVVVDVDNVDDGENKDDYKGDGGGDGGVGVSVTRKNDRKEERGYGCTPRWNLAKVKKAFGSSSNKKSSRRRSRRNDKGCVFCFSRPKTLESPAESHLSDPNDAAFTHEMLRDLLERNDFYCRECNPHLYVHFASCEHR</sequence>
<reference evidence="3" key="2">
    <citation type="submission" date="2025-08" db="UniProtKB">
        <authorList>
            <consortium name="RefSeq"/>
        </authorList>
    </citation>
    <scope>IDENTIFICATION</scope>
    <source>
        <tissue evidence="3">Leaf</tissue>
    </source>
</reference>
<feature type="compositionally biased region" description="Basic and acidic residues" evidence="1">
    <location>
        <begin position="47"/>
        <end position="56"/>
    </location>
</feature>
<evidence type="ECO:0000313" key="3">
    <source>
        <dbReference type="RefSeq" id="XP_048128552.1"/>
    </source>
</evidence>
<dbReference type="RefSeq" id="XP_048128552.1">
    <property type="nucleotide sequence ID" value="XM_048272595.1"/>
</dbReference>
<accession>A0ABM3GW31</accession>
<evidence type="ECO:0000313" key="2">
    <source>
        <dbReference type="Proteomes" id="UP000827889"/>
    </source>
</evidence>
<protein>
    <submittedName>
        <fullName evidence="3">Uncharacterized protein LOC125312867</fullName>
    </submittedName>
</protein>
<dbReference type="PANTHER" id="PTHR35123">
    <property type="entry name" value="OS07G0633900 PROTEIN-RELATED"/>
    <property type="match status" value="1"/>
</dbReference>
<reference evidence="2" key="1">
    <citation type="submission" date="2025-05" db="UniProtKB">
        <authorList>
            <consortium name="RefSeq"/>
        </authorList>
    </citation>
    <scope>NUCLEOTIDE SEQUENCE [LARGE SCALE GENOMIC DNA]</scope>
</reference>
<keyword evidence="2" id="KW-1185">Reference proteome</keyword>
<organism evidence="2 3">
    <name type="scientific">Rhodamnia argentea</name>
    <dbReference type="NCBI Taxonomy" id="178133"/>
    <lineage>
        <taxon>Eukaryota</taxon>
        <taxon>Viridiplantae</taxon>
        <taxon>Streptophyta</taxon>
        <taxon>Embryophyta</taxon>
        <taxon>Tracheophyta</taxon>
        <taxon>Spermatophyta</taxon>
        <taxon>Magnoliopsida</taxon>
        <taxon>eudicotyledons</taxon>
        <taxon>Gunneridae</taxon>
        <taxon>Pentapetalae</taxon>
        <taxon>rosids</taxon>
        <taxon>malvids</taxon>
        <taxon>Myrtales</taxon>
        <taxon>Myrtaceae</taxon>
        <taxon>Myrtoideae</taxon>
        <taxon>Myrteae</taxon>
        <taxon>Australasian group</taxon>
        <taxon>Rhodamnia</taxon>
    </lineage>
</organism>
<gene>
    <name evidence="3" type="primary">LOC125312867</name>
</gene>
<dbReference type="PANTHER" id="PTHR35123:SF2">
    <property type="entry name" value="UBIQUITIN CARBOXYL-TERMINAL HYDROLASE-LIKE PROTEIN"/>
    <property type="match status" value="1"/>
</dbReference>